<accession>A0ABY8CPB8</accession>
<dbReference type="Gene3D" id="3.30.1360.120">
    <property type="entry name" value="Probable tRNA modification gtpase trme, domain 1"/>
    <property type="match status" value="1"/>
</dbReference>
<proteinExistence type="predicted"/>
<dbReference type="RefSeq" id="WP_280731181.1">
    <property type="nucleotide sequence ID" value="NZ_CP120367.1"/>
</dbReference>
<sequence>MSEFRIALRPALGSAVKPAPRGVAMTAMPEGHVVQVLGSPQGPDLSKMLLGKNAGASPHAVRSAGPGQWFIVGDTPLSHSEFTTIATGLKPHAAAVDQSHGRVRIRLEGAMVERTLAKGTAVDLDLRMFPVGNSTTTLLGHISVHLTRVDVAAFEIMVLRGFAESLWENLVRMNVEFA</sequence>
<reference evidence="1 2" key="1">
    <citation type="submission" date="2023-03" db="EMBL/GenBank/DDBJ databases">
        <authorList>
            <person name="Kaur S."/>
            <person name="Espinosa-Saiz D."/>
            <person name="Velazquez E."/>
            <person name="Menendez E."/>
            <person name="diCenzo G.C."/>
        </authorList>
    </citation>
    <scope>NUCLEOTIDE SEQUENCE [LARGE SCALE GENOMIC DNA]</scope>
    <source>
        <strain evidence="1 2">LMG 27395</strain>
    </source>
</reference>
<keyword evidence="2" id="KW-1185">Reference proteome</keyword>
<protein>
    <submittedName>
        <fullName evidence="1">Sarcosine oxidase subunit gamma</fullName>
    </submittedName>
</protein>
<gene>
    <name evidence="1" type="ORF">PYH38_001914</name>
</gene>
<dbReference type="SUPFAM" id="SSF103025">
    <property type="entry name" value="Folate-binding domain"/>
    <property type="match status" value="1"/>
</dbReference>
<name>A0ABY8CPB8_9HYPH</name>
<dbReference type="EMBL" id="CP120370">
    <property type="protein sequence ID" value="WEX80469.1"/>
    <property type="molecule type" value="Genomic_DNA"/>
</dbReference>
<dbReference type="Proteomes" id="UP001235547">
    <property type="component" value="Chromosome 2"/>
</dbReference>
<organism evidence="1 2">
    <name type="scientific">Sinorhizobium numidicum</name>
    <dbReference type="NCBI Taxonomy" id="680248"/>
    <lineage>
        <taxon>Bacteria</taxon>
        <taxon>Pseudomonadati</taxon>
        <taxon>Pseudomonadota</taxon>
        <taxon>Alphaproteobacteria</taxon>
        <taxon>Hyphomicrobiales</taxon>
        <taxon>Rhizobiaceae</taxon>
        <taxon>Sinorhizobium/Ensifer group</taxon>
        <taxon>Sinorhizobium</taxon>
    </lineage>
</organism>
<dbReference type="InterPro" id="IPR007375">
    <property type="entry name" value="SoxG"/>
</dbReference>
<dbReference type="InterPro" id="IPR027266">
    <property type="entry name" value="TrmE/GcvT-like"/>
</dbReference>
<dbReference type="Pfam" id="PF04268">
    <property type="entry name" value="SoxG"/>
    <property type="match status" value="1"/>
</dbReference>
<evidence type="ECO:0000313" key="1">
    <source>
        <dbReference type="EMBL" id="WEX80469.1"/>
    </source>
</evidence>
<evidence type="ECO:0000313" key="2">
    <source>
        <dbReference type="Proteomes" id="UP001235547"/>
    </source>
</evidence>